<dbReference type="Gene3D" id="1.10.357.10">
    <property type="entry name" value="Tetracycline Repressor, domain 2"/>
    <property type="match status" value="1"/>
</dbReference>
<feature type="domain" description="HTH tetR-type" evidence="3">
    <location>
        <begin position="12"/>
        <end position="72"/>
    </location>
</feature>
<dbReference type="InterPro" id="IPR001647">
    <property type="entry name" value="HTH_TetR"/>
</dbReference>
<gene>
    <name evidence="4" type="ORF">DV711_03455</name>
</gene>
<dbReference type="OrthoDB" id="63332at2"/>
<reference evidence="4 5" key="1">
    <citation type="submission" date="2018-07" db="EMBL/GenBank/DDBJ databases">
        <title>Motiliproteus coralliicola sp. nov., a bacterium isolated from Coral.</title>
        <authorList>
            <person name="Wang G."/>
        </authorList>
    </citation>
    <scope>NUCLEOTIDE SEQUENCE [LARGE SCALE GENOMIC DNA]</scope>
    <source>
        <strain evidence="4 5">C34</strain>
    </source>
</reference>
<dbReference type="RefSeq" id="WP_114694244.1">
    <property type="nucleotide sequence ID" value="NZ_QQOH01000001.1"/>
</dbReference>
<evidence type="ECO:0000259" key="3">
    <source>
        <dbReference type="PROSITE" id="PS50977"/>
    </source>
</evidence>
<dbReference type="PROSITE" id="PS50977">
    <property type="entry name" value="HTH_TETR_2"/>
    <property type="match status" value="1"/>
</dbReference>
<comment type="caution">
    <text evidence="4">The sequence shown here is derived from an EMBL/GenBank/DDBJ whole genome shotgun (WGS) entry which is preliminary data.</text>
</comment>
<sequence>MCPKRLDAAELQLREQQILDAARLALEETTLARFSMDRVVERVPYSKGLVYSHFSCAEDLMLGLGGRLIRQLLTHSQLQIHKSGSSRTRFVALATELFELAQNNPILFQAYQSCKCPLVKGKASRAWLHQHERIERQLEAFMLGLIEDAISEGALQLPQGLGKRQIVFASWANWYGVLLLLTSGKVNATCQEVAVMEKAYFDAVEIQLNSLHWMPLVAAE</sequence>
<name>A0A369WRB8_9GAMM</name>
<dbReference type="SUPFAM" id="SSF46689">
    <property type="entry name" value="Homeodomain-like"/>
    <property type="match status" value="1"/>
</dbReference>
<dbReference type="AlphaFoldDB" id="A0A369WRB8"/>
<proteinExistence type="predicted"/>
<evidence type="ECO:0000313" key="5">
    <source>
        <dbReference type="Proteomes" id="UP000253769"/>
    </source>
</evidence>
<accession>A0A369WRB8</accession>
<dbReference type="InterPro" id="IPR009057">
    <property type="entry name" value="Homeodomain-like_sf"/>
</dbReference>
<evidence type="ECO:0000256" key="1">
    <source>
        <dbReference type="ARBA" id="ARBA00023125"/>
    </source>
</evidence>
<dbReference type="Pfam" id="PF00440">
    <property type="entry name" value="TetR_N"/>
    <property type="match status" value="1"/>
</dbReference>
<dbReference type="EMBL" id="QQOH01000001">
    <property type="protein sequence ID" value="RDE24658.1"/>
    <property type="molecule type" value="Genomic_DNA"/>
</dbReference>
<keyword evidence="5" id="KW-1185">Reference proteome</keyword>
<organism evidence="4 5">
    <name type="scientific">Motiliproteus coralliicola</name>
    <dbReference type="NCBI Taxonomy" id="2283196"/>
    <lineage>
        <taxon>Bacteria</taxon>
        <taxon>Pseudomonadati</taxon>
        <taxon>Pseudomonadota</taxon>
        <taxon>Gammaproteobacteria</taxon>
        <taxon>Oceanospirillales</taxon>
        <taxon>Oceanospirillaceae</taxon>
        <taxon>Motiliproteus</taxon>
    </lineage>
</organism>
<evidence type="ECO:0000313" key="4">
    <source>
        <dbReference type="EMBL" id="RDE24658.1"/>
    </source>
</evidence>
<evidence type="ECO:0000256" key="2">
    <source>
        <dbReference type="PROSITE-ProRule" id="PRU00335"/>
    </source>
</evidence>
<dbReference type="GO" id="GO:0003677">
    <property type="term" value="F:DNA binding"/>
    <property type="evidence" value="ECO:0007669"/>
    <property type="project" value="UniProtKB-UniRule"/>
</dbReference>
<keyword evidence="1 2" id="KW-0238">DNA-binding</keyword>
<protein>
    <submittedName>
        <fullName evidence="4">TetR/AcrR family transcriptional regulator</fullName>
    </submittedName>
</protein>
<dbReference type="Proteomes" id="UP000253769">
    <property type="component" value="Unassembled WGS sequence"/>
</dbReference>
<feature type="DNA-binding region" description="H-T-H motif" evidence="2">
    <location>
        <begin position="35"/>
        <end position="54"/>
    </location>
</feature>